<evidence type="ECO:0000256" key="13">
    <source>
        <dbReference type="SAM" id="Phobius"/>
    </source>
</evidence>
<keyword evidence="4" id="KW-0597">Phosphoprotein</keyword>
<comment type="catalytic activity">
    <reaction evidence="1">
        <text>ATP + protein L-histidine = ADP + protein N-phospho-L-histidine.</text>
        <dbReference type="EC" id="2.7.13.3"/>
    </reaction>
</comment>
<dbReference type="PROSITE" id="PS51007">
    <property type="entry name" value="CYTC"/>
    <property type="match status" value="1"/>
</dbReference>
<protein>
    <recommendedName>
        <fullName evidence="3">histidine kinase</fullName>
        <ecNumber evidence="3">2.7.13.3</ecNumber>
    </recommendedName>
</protein>
<dbReference type="SUPFAM" id="SSF158472">
    <property type="entry name" value="HAMP domain-like"/>
    <property type="match status" value="1"/>
</dbReference>
<reference evidence="17 18" key="1">
    <citation type="submission" date="2023-05" db="EMBL/GenBank/DDBJ databases">
        <title>Gordonibacter KGMB12511T sp. nov., isolated from faeces of healthy Korean.</title>
        <authorList>
            <person name="Kim H.S."/>
            <person name="Kim J.-S."/>
            <person name="Suh M.K."/>
            <person name="Eom M.K."/>
            <person name="Do H.E."/>
            <person name="Lee J.-S."/>
        </authorList>
    </citation>
    <scope>NUCLEOTIDE SEQUENCE [LARGE SCALE GENOMIC DNA]</scope>
    <source>
        <strain evidence="17 18">KGMB12511</strain>
    </source>
</reference>
<evidence type="ECO:0000259" key="16">
    <source>
        <dbReference type="PROSITE" id="PS51007"/>
    </source>
</evidence>
<evidence type="ECO:0000259" key="14">
    <source>
        <dbReference type="PROSITE" id="PS50109"/>
    </source>
</evidence>
<dbReference type="PANTHER" id="PTHR43711:SF1">
    <property type="entry name" value="HISTIDINE KINASE 1"/>
    <property type="match status" value="1"/>
</dbReference>
<dbReference type="InterPro" id="IPR009056">
    <property type="entry name" value="Cyt_c-like_dom"/>
</dbReference>
<keyword evidence="10 12" id="KW-0408">Iron</keyword>
<dbReference type="PROSITE" id="PS50109">
    <property type="entry name" value="HIS_KIN"/>
    <property type="match status" value="1"/>
</dbReference>
<dbReference type="Gene3D" id="6.10.340.10">
    <property type="match status" value="1"/>
</dbReference>
<dbReference type="PANTHER" id="PTHR43711">
    <property type="entry name" value="TWO-COMPONENT HISTIDINE KINASE"/>
    <property type="match status" value="1"/>
</dbReference>
<evidence type="ECO:0000313" key="18">
    <source>
        <dbReference type="Proteomes" id="UP001232750"/>
    </source>
</evidence>
<dbReference type="InterPro" id="IPR021796">
    <property type="entry name" value="Tll0287-like_dom"/>
</dbReference>
<evidence type="ECO:0000256" key="11">
    <source>
        <dbReference type="ARBA" id="ARBA00023012"/>
    </source>
</evidence>
<dbReference type="SMART" id="SM00388">
    <property type="entry name" value="HisKA"/>
    <property type="match status" value="1"/>
</dbReference>
<dbReference type="CDD" id="cd00082">
    <property type="entry name" value="HisKA"/>
    <property type="match status" value="1"/>
</dbReference>
<evidence type="ECO:0000256" key="9">
    <source>
        <dbReference type="ARBA" id="ARBA00022989"/>
    </source>
</evidence>
<evidence type="ECO:0000256" key="5">
    <source>
        <dbReference type="ARBA" id="ARBA00022679"/>
    </source>
</evidence>
<dbReference type="Gene3D" id="3.30.565.10">
    <property type="entry name" value="Histidine kinase-like ATPase, C-terminal domain"/>
    <property type="match status" value="1"/>
</dbReference>
<dbReference type="SMART" id="SM00387">
    <property type="entry name" value="HATPase_c"/>
    <property type="match status" value="1"/>
</dbReference>
<keyword evidence="11" id="KW-0902">Two-component regulatory system</keyword>
<keyword evidence="8" id="KW-0418">Kinase</keyword>
<dbReference type="Proteomes" id="UP001232750">
    <property type="component" value="Unassembled WGS sequence"/>
</dbReference>
<keyword evidence="6 13" id="KW-0812">Transmembrane</keyword>
<feature type="domain" description="Cytochrome c" evidence="16">
    <location>
        <begin position="137"/>
        <end position="274"/>
    </location>
</feature>
<feature type="domain" description="Histidine kinase" evidence="14">
    <location>
        <begin position="329"/>
        <end position="552"/>
    </location>
</feature>
<keyword evidence="9 13" id="KW-1133">Transmembrane helix</keyword>
<dbReference type="Pfam" id="PF00672">
    <property type="entry name" value="HAMP"/>
    <property type="match status" value="1"/>
</dbReference>
<evidence type="ECO:0000256" key="10">
    <source>
        <dbReference type="ARBA" id="ARBA00023004"/>
    </source>
</evidence>
<keyword evidence="7 12" id="KW-0479">Metal-binding</keyword>
<dbReference type="EMBL" id="JASJEU010000007">
    <property type="protein sequence ID" value="MDJ1649937.1"/>
    <property type="molecule type" value="Genomic_DNA"/>
</dbReference>
<evidence type="ECO:0000313" key="17">
    <source>
        <dbReference type="EMBL" id="MDJ1649937.1"/>
    </source>
</evidence>
<dbReference type="InterPro" id="IPR050736">
    <property type="entry name" value="Sensor_HK_Regulatory"/>
</dbReference>
<dbReference type="Gene3D" id="1.10.287.130">
    <property type="match status" value="1"/>
</dbReference>
<dbReference type="EC" id="2.7.13.3" evidence="3"/>
<feature type="domain" description="HAMP" evidence="15">
    <location>
        <begin position="229"/>
        <end position="282"/>
    </location>
</feature>
<keyword evidence="12" id="KW-0349">Heme</keyword>
<evidence type="ECO:0000256" key="1">
    <source>
        <dbReference type="ARBA" id="ARBA00000085"/>
    </source>
</evidence>
<dbReference type="Pfam" id="PF00512">
    <property type="entry name" value="HisKA"/>
    <property type="match status" value="1"/>
</dbReference>
<organism evidence="17 18">
    <name type="scientific">Gordonibacter faecis</name>
    <dbReference type="NCBI Taxonomy" id="3047475"/>
    <lineage>
        <taxon>Bacteria</taxon>
        <taxon>Bacillati</taxon>
        <taxon>Actinomycetota</taxon>
        <taxon>Coriobacteriia</taxon>
        <taxon>Eggerthellales</taxon>
        <taxon>Eggerthellaceae</taxon>
        <taxon>Gordonibacter</taxon>
    </lineage>
</organism>
<dbReference type="InterPro" id="IPR003661">
    <property type="entry name" value="HisK_dim/P_dom"/>
</dbReference>
<dbReference type="PROSITE" id="PS50885">
    <property type="entry name" value="HAMP"/>
    <property type="match status" value="1"/>
</dbReference>
<dbReference type="InterPro" id="IPR004358">
    <property type="entry name" value="Sig_transdc_His_kin-like_C"/>
</dbReference>
<dbReference type="Pfam" id="PF11845">
    <property type="entry name" value="Tll0287-like"/>
    <property type="match status" value="1"/>
</dbReference>
<dbReference type="SUPFAM" id="SSF55874">
    <property type="entry name" value="ATPase domain of HSP90 chaperone/DNA topoisomerase II/histidine kinase"/>
    <property type="match status" value="1"/>
</dbReference>
<dbReference type="InterPro" id="IPR005467">
    <property type="entry name" value="His_kinase_dom"/>
</dbReference>
<dbReference type="InterPro" id="IPR003660">
    <property type="entry name" value="HAMP_dom"/>
</dbReference>
<dbReference type="CDD" id="cd06225">
    <property type="entry name" value="HAMP"/>
    <property type="match status" value="1"/>
</dbReference>
<keyword evidence="13" id="KW-0472">Membrane</keyword>
<evidence type="ECO:0000256" key="7">
    <source>
        <dbReference type="ARBA" id="ARBA00022723"/>
    </source>
</evidence>
<dbReference type="Pfam" id="PF02518">
    <property type="entry name" value="HATPase_c"/>
    <property type="match status" value="1"/>
</dbReference>
<gene>
    <name evidence="17" type="ORF">QNJ86_03900</name>
</gene>
<dbReference type="InterPro" id="IPR003594">
    <property type="entry name" value="HATPase_dom"/>
</dbReference>
<sequence>MAKRKVGLKAKFAVLFIVTAAFLLAINAVWRDSVQHDQVEREMLESAHMLATEMDAVWDFMEVNQSQFIRNEDGTYNVYCVVAAKVVAQKFTNNSGGIIIHYTNLETRKPTDAPDAYELEALQALRDNPDLEAYYGLVDYEGDKAFRYIEPLWMSESCLECHGMPEGELDVMGYPKEGRSVGDLAGAASIIIPADTYLVGAQESIARETLVFFLFLACCLLIAFYGVSRLVTRPLRKLGEASGKLEKHDFDVDLQGIGQRDEMEDLALRFDSMARELKTLYEHLESEVDVRTAQLIESNKALERQRIELEHMNSILQKDNELKEDFLATVSHELRTPLTSILAFVDLWEQTNTPRDSNEKKIMNEMKFSSRILLSMVNNMLDLTRIEAGRTDVSKGPVDVADLLGIVRDDATFLAEKKAAKLSLAVDENVPVVLTDGDKLRRILENLVSNAIKFIDAGGHVDLRASFDETSALLTLKVCDDGCGIDPNEVPGLFERFAKGSHPSASFDRSYGSSGLGLALVKDLVEVLEGTIEVDSCVGRGSSFTITIPVEPIDWLDEEE</sequence>
<evidence type="ECO:0000259" key="15">
    <source>
        <dbReference type="PROSITE" id="PS50885"/>
    </source>
</evidence>
<evidence type="ECO:0000256" key="2">
    <source>
        <dbReference type="ARBA" id="ARBA00004236"/>
    </source>
</evidence>
<keyword evidence="18" id="KW-1185">Reference proteome</keyword>
<comment type="caution">
    <text evidence="17">The sequence shown here is derived from an EMBL/GenBank/DDBJ whole genome shotgun (WGS) entry which is preliminary data.</text>
</comment>
<dbReference type="SMART" id="SM00304">
    <property type="entry name" value="HAMP"/>
    <property type="match status" value="1"/>
</dbReference>
<dbReference type="PRINTS" id="PR00344">
    <property type="entry name" value="BCTRLSENSOR"/>
</dbReference>
<comment type="subcellular location">
    <subcellularLocation>
        <location evidence="2">Cell membrane</location>
    </subcellularLocation>
</comment>
<evidence type="ECO:0000256" key="4">
    <source>
        <dbReference type="ARBA" id="ARBA00022553"/>
    </source>
</evidence>
<evidence type="ECO:0000256" key="3">
    <source>
        <dbReference type="ARBA" id="ARBA00012438"/>
    </source>
</evidence>
<dbReference type="InterPro" id="IPR036097">
    <property type="entry name" value="HisK_dim/P_sf"/>
</dbReference>
<evidence type="ECO:0000256" key="8">
    <source>
        <dbReference type="ARBA" id="ARBA00022777"/>
    </source>
</evidence>
<accession>A0ABT7DL09</accession>
<evidence type="ECO:0000256" key="6">
    <source>
        <dbReference type="ARBA" id="ARBA00022692"/>
    </source>
</evidence>
<name>A0ABT7DL09_9ACTN</name>
<dbReference type="RefSeq" id="WP_283831283.1">
    <property type="nucleotide sequence ID" value="NZ_JASJEU010000007.1"/>
</dbReference>
<feature type="transmembrane region" description="Helical" evidence="13">
    <location>
        <begin position="210"/>
        <end position="227"/>
    </location>
</feature>
<keyword evidence="5" id="KW-0808">Transferase</keyword>
<proteinExistence type="predicted"/>
<dbReference type="SUPFAM" id="SSF47384">
    <property type="entry name" value="Homodimeric domain of signal transducing histidine kinase"/>
    <property type="match status" value="1"/>
</dbReference>
<evidence type="ECO:0000256" key="12">
    <source>
        <dbReference type="PROSITE-ProRule" id="PRU00433"/>
    </source>
</evidence>
<dbReference type="InterPro" id="IPR036890">
    <property type="entry name" value="HATPase_C_sf"/>
</dbReference>